<dbReference type="Proteomes" id="UP001373714">
    <property type="component" value="Unassembled WGS sequence"/>
</dbReference>
<evidence type="ECO:0000256" key="1">
    <source>
        <dbReference type="SAM" id="MobiDB-lite"/>
    </source>
</evidence>
<dbReference type="EMBL" id="JAVHNS010000001">
    <property type="protein sequence ID" value="KAK6363142.1"/>
    <property type="molecule type" value="Genomic_DNA"/>
</dbReference>
<sequence>MTGHSRMPVKKTTSSKGFTSSQPNLRLRSCSRNISSSRDSSPNQNSIAQRAAGAFNRDRLVRQVHSINNVRDCLQGEEKNAPGPPIPPLPRRIPSPPQIETQFFAEPQSYPIEDILRDMIPAKSETSPEEWEKLCREAKRYNRLMRWYDGPGDDGEGSPSDSGEDSDDDSRPTSPEKGKGRSTEYQEDSHNNVCSSQGQFLSSYTQSASTSQEREDEDADTITKAPRLPERPTDCSSKLADMAENLPPNEYTKAFPPSKHIPVPKNIRDDPFAYPGAHPHKIYWSGCGHQASCDAVCEETNPEHCVYNQNLKLRGICEICRQEREFESRQTRSQKIQRSIKGVSTWLSRTARTIARGGRRRPIPSEMRTKPSFRGPTDLANRRTPPTTSNPSGTQRSRSAPPPRSSSRGSNQGGDGQDGETPSFDFRGPPLGTAGLPRLNQPMTPEERANLLRLRGPTGSSVGAGGADPTLHADTESDKS</sequence>
<protein>
    <submittedName>
        <fullName evidence="2">Uncharacterized protein</fullName>
    </submittedName>
</protein>
<feature type="compositionally biased region" description="Polar residues" evidence="1">
    <location>
        <begin position="384"/>
        <end position="395"/>
    </location>
</feature>
<feature type="compositionally biased region" description="Polar residues" evidence="1">
    <location>
        <begin position="191"/>
        <end position="211"/>
    </location>
</feature>
<evidence type="ECO:0000313" key="3">
    <source>
        <dbReference type="Proteomes" id="UP001373714"/>
    </source>
</evidence>
<feature type="region of interest" description="Disordered" evidence="1">
    <location>
        <begin position="72"/>
        <end position="97"/>
    </location>
</feature>
<feature type="compositionally biased region" description="Acidic residues" evidence="1">
    <location>
        <begin position="151"/>
        <end position="168"/>
    </location>
</feature>
<proteinExistence type="predicted"/>
<evidence type="ECO:0000313" key="2">
    <source>
        <dbReference type="EMBL" id="KAK6363142.1"/>
    </source>
</evidence>
<name>A0AAV9VP07_9PEZI</name>
<dbReference type="AlphaFoldDB" id="A0AAV9VP07"/>
<feature type="region of interest" description="Disordered" evidence="1">
    <location>
        <begin position="146"/>
        <end position="236"/>
    </location>
</feature>
<feature type="compositionally biased region" description="Low complexity" evidence="1">
    <location>
        <begin position="10"/>
        <end position="46"/>
    </location>
</feature>
<feature type="region of interest" description="Disordered" evidence="1">
    <location>
        <begin position="350"/>
        <end position="480"/>
    </location>
</feature>
<feature type="region of interest" description="Disordered" evidence="1">
    <location>
        <begin position="1"/>
        <end position="46"/>
    </location>
</feature>
<reference evidence="2 3" key="1">
    <citation type="submission" date="2019-10" db="EMBL/GenBank/DDBJ databases">
        <authorList>
            <person name="Palmer J.M."/>
        </authorList>
    </citation>
    <scope>NUCLEOTIDE SEQUENCE [LARGE SCALE GENOMIC DNA]</scope>
    <source>
        <strain evidence="2 3">TWF730</strain>
    </source>
</reference>
<keyword evidence="3" id="KW-1185">Reference proteome</keyword>
<feature type="compositionally biased region" description="Pro residues" evidence="1">
    <location>
        <begin position="82"/>
        <end position="97"/>
    </location>
</feature>
<feature type="compositionally biased region" description="Basic and acidic residues" evidence="1">
    <location>
        <begin position="169"/>
        <end position="190"/>
    </location>
</feature>
<feature type="compositionally biased region" description="Basic and acidic residues" evidence="1">
    <location>
        <begin position="471"/>
        <end position="480"/>
    </location>
</feature>
<accession>A0AAV9VP07</accession>
<gene>
    <name evidence="2" type="ORF">TWF730_000590</name>
</gene>
<comment type="caution">
    <text evidence="2">The sequence shown here is derived from an EMBL/GenBank/DDBJ whole genome shotgun (WGS) entry which is preliminary data.</text>
</comment>
<organism evidence="2 3">
    <name type="scientific">Orbilia blumenaviensis</name>
    <dbReference type="NCBI Taxonomy" id="1796055"/>
    <lineage>
        <taxon>Eukaryota</taxon>
        <taxon>Fungi</taxon>
        <taxon>Dikarya</taxon>
        <taxon>Ascomycota</taxon>
        <taxon>Pezizomycotina</taxon>
        <taxon>Orbiliomycetes</taxon>
        <taxon>Orbiliales</taxon>
        <taxon>Orbiliaceae</taxon>
        <taxon>Orbilia</taxon>
    </lineage>
</organism>